<dbReference type="CDD" id="cd08579">
    <property type="entry name" value="GDPD_memb_like"/>
    <property type="match status" value="1"/>
</dbReference>
<feature type="transmembrane region" description="Helical" evidence="1">
    <location>
        <begin position="171"/>
        <end position="196"/>
    </location>
</feature>
<protein>
    <submittedName>
        <fullName evidence="3">Glycerophosphodiester phosphodiesterase</fullName>
    </submittedName>
</protein>
<evidence type="ECO:0000256" key="1">
    <source>
        <dbReference type="SAM" id="Phobius"/>
    </source>
</evidence>
<keyword evidence="1" id="KW-1133">Transmembrane helix</keyword>
<reference evidence="3 4" key="1">
    <citation type="journal article" date="2017" name="Int. J. Syst. Evol. Microbiol.">
        <title>Solibacillus kalamii sp. nov., isolated from a high-efficiency particulate arrestance filter system used in the International Space Station.</title>
        <authorList>
            <person name="Checinska Sielaff A."/>
            <person name="Kumar R.M."/>
            <person name="Pal D."/>
            <person name="Mayilraj S."/>
            <person name="Venkateswaran K."/>
        </authorList>
    </citation>
    <scope>NUCLEOTIDE SEQUENCE [LARGE SCALE GENOMIC DNA]</scope>
    <source>
        <strain evidence="3 4">ISSFR-015</strain>
    </source>
</reference>
<dbReference type="Gene3D" id="3.20.20.190">
    <property type="entry name" value="Phosphatidylinositol (PI) phosphodiesterase"/>
    <property type="match status" value="1"/>
</dbReference>
<dbReference type="SUPFAM" id="SSF51695">
    <property type="entry name" value="PLC-like phosphodiesterases"/>
    <property type="match status" value="1"/>
</dbReference>
<evidence type="ECO:0000313" key="4">
    <source>
        <dbReference type="Proteomes" id="UP000196594"/>
    </source>
</evidence>
<keyword evidence="1" id="KW-0812">Transmembrane</keyword>
<evidence type="ECO:0000313" key="3">
    <source>
        <dbReference type="EMBL" id="OUZ38189.1"/>
    </source>
</evidence>
<dbReference type="PANTHER" id="PTHR46211:SF8">
    <property type="entry name" value="PHOSPHODIESTERASE"/>
    <property type="match status" value="1"/>
</dbReference>
<proteinExistence type="predicted"/>
<feature type="domain" description="GP-PDE" evidence="2">
    <location>
        <begin position="343"/>
        <end position="571"/>
    </location>
</feature>
<dbReference type="EMBL" id="NHNT01000010">
    <property type="protein sequence ID" value="OUZ38189.1"/>
    <property type="molecule type" value="Genomic_DNA"/>
</dbReference>
<dbReference type="InterPro" id="IPR030395">
    <property type="entry name" value="GP_PDE_dom"/>
</dbReference>
<name>A0ABX3ZEP3_9BACL</name>
<dbReference type="Pfam" id="PF10110">
    <property type="entry name" value="GPDPase_memb"/>
    <property type="match status" value="1"/>
</dbReference>
<dbReference type="PROSITE" id="PS51704">
    <property type="entry name" value="GP_PDE"/>
    <property type="match status" value="1"/>
</dbReference>
<keyword evidence="4" id="KW-1185">Reference proteome</keyword>
<evidence type="ECO:0000259" key="2">
    <source>
        <dbReference type="PROSITE" id="PS51704"/>
    </source>
</evidence>
<feature type="transmembrane region" description="Helical" evidence="1">
    <location>
        <begin position="217"/>
        <end position="248"/>
    </location>
</feature>
<feature type="transmembrane region" description="Helical" evidence="1">
    <location>
        <begin position="268"/>
        <end position="292"/>
    </location>
</feature>
<gene>
    <name evidence="3" type="ORF">CBM15_13965</name>
</gene>
<dbReference type="RefSeq" id="WP_087617986.1">
    <property type="nucleotide sequence ID" value="NZ_JAFBEY010000014.1"/>
</dbReference>
<feature type="transmembrane region" description="Helical" evidence="1">
    <location>
        <begin position="69"/>
        <end position="98"/>
    </location>
</feature>
<sequence length="592" mass="68566">MDRIKRVIQLIFRNLYYYRVDYIRTFAILRIVQAFILLPIIWLITAVVMDITGVQVITQDSILYLLTNPFALFGIGIILFIGIVFIYYELGFLILLAYYQQRGIPYTWKELLKRLNQKVVYFISLQTLLIAVYLLLLIPLISSFLPVSLIQNINIPSFIIDELLNSRNGTFLYVVLIIILSFIGLRFIFTWPFFTVYQEVSIVEALKMSWQFSKRKLIETVGMIGVIVIVNITLLLFALFIVLTPLFIIEKFKPSWGLVTASFTMTLAQGVIILFFTILQVLFTQLIVMVAFQLTRHKPLIIQEEPFRLTIRQWSFLIAVYAFFLVSGINYINLGKTIYEPDTNIVSHRGFMDGGVENTLSAIEAAKEADADLVEIDIQQTKDGEFVVYHDKTLSRLSGEDDIIYDLTLNELVTTTVLADGFSDTIASFEEVLEMSHDLNIKLLIELKTHGFETEDFLQRFVDLLDEYDALDYHYVQSPDLPTMELLEELEPRVHTGHVYSIAYGKLPESNADFISVEQSFATKNIQQQVEDRDMELFVWTINDESDMQKFYEKNVNGVITDHPDEALSIRKKFDEKQNFLQRILNKIKIIY</sequence>
<organism evidence="3 4">
    <name type="scientific">Solibacillus kalamii</name>
    <dbReference type="NCBI Taxonomy" id="1748298"/>
    <lineage>
        <taxon>Bacteria</taxon>
        <taxon>Bacillati</taxon>
        <taxon>Bacillota</taxon>
        <taxon>Bacilli</taxon>
        <taxon>Bacillales</taxon>
        <taxon>Caryophanaceae</taxon>
        <taxon>Solibacillus</taxon>
    </lineage>
</organism>
<dbReference type="Proteomes" id="UP000196594">
    <property type="component" value="Unassembled WGS sequence"/>
</dbReference>
<comment type="caution">
    <text evidence="3">The sequence shown here is derived from an EMBL/GenBank/DDBJ whole genome shotgun (WGS) entry which is preliminary data.</text>
</comment>
<feature type="transmembrane region" description="Helical" evidence="1">
    <location>
        <begin position="27"/>
        <end position="49"/>
    </location>
</feature>
<feature type="transmembrane region" description="Helical" evidence="1">
    <location>
        <begin position="313"/>
        <end position="332"/>
    </location>
</feature>
<dbReference type="PANTHER" id="PTHR46211">
    <property type="entry name" value="GLYCEROPHOSPHORYL DIESTER PHOSPHODIESTERASE"/>
    <property type="match status" value="1"/>
</dbReference>
<feature type="transmembrane region" description="Helical" evidence="1">
    <location>
        <begin position="119"/>
        <end position="141"/>
    </location>
</feature>
<accession>A0ABX3ZEP3</accession>
<keyword evidence="1" id="KW-0472">Membrane</keyword>
<dbReference type="InterPro" id="IPR017946">
    <property type="entry name" value="PLC-like_Pdiesterase_TIM-brl"/>
</dbReference>
<dbReference type="Pfam" id="PF03009">
    <property type="entry name" value="GDPD"/>
    <property type="match status" value="1"/>
</dbReference>
<dbReference type="InterPro" id="IPR018476">
    <property type="entry name" value="GlyceroP-diester-Pdiesterase_M"/>
</dbReference>